<proteinExistence type="predicted"/>
<dbReference type="RefSeq" id="WP_142174405.1">
    <property type="nucleotide sequence ID" value="NZ_CP048640.1"/>
</dbReference>
<evidence type="ECO:0000313" key="1">
    <source>
        <dbReference type="EMBL" id="QIB41643.1"/>
    </source>
</evidence>
<evidence type="ECO:0000313" key="2">
    <source>
        <dbReference type="Proteomes" id="UP000464865"/>
    </source>
</evidence>
<dbReference type="EMBL" id="CP048640">
    <property type="protein sequence ID" value="QIB41643.1"/>
    <property type="molecule type" value="Genomic_DNA"/>
</dbReference>
<organism evidence="1 2">
    <name type="scientific">Rhizobium oryzihabitans</name>
    <dbReference type="NCBI Taxonomy" id="2267833"/>
    <lineage>
        <taxon>Bacteria</taxon>
        <taxon>Pseudomonadati</taxon>
        <taxon>Pseudomonadota</taxon>
        <taxon>Alphaproteobacteria</taxon>
        <taxon>Hyphomicrobiales</taxon>
        <taxon>Rhizobiaceae</taxon>
        <taxon>Rhizobium/Agrobacterium group</taxon>
        <taxon>Rhizobium</taxon>
    </lineage>
</organism>
<gene>
    <name evidence="1" type="ORF">G3A56_28135</name>
</gene>
<dbReference type="Proteomes" id="UP000464865">
    <property type="component" value="Plasmid p8"/>
</dbReference>
<protein>
    <submittedName>
        <fullName evidence="1">Uncharacterized protein</fullName>
    </submittedName>
</protein>
<dbReference type="KEGG" id="roy:G3A56_28135"/>
<keyword evidence="2" id="KW-1185">Reference proteome</keyword>
<reference evidence="1 2" key="1">
    <citation type="submission" date="2020-02" db="EMBL/GenBank/DDBJ databases">
        <title>Plant-Promoting Endophytic Bacterium Rhizobium oryzihabitans sp. nov., Isolated from the Root of Rice.</title>
        <authorList>
            <person name="zhao J."/>
            <person name="Zhang G."/>
        </authorList>
    </citation>
    <scope>NUCLEOTIDE SEQUENCE [LARGE SCALE GENOMIC DNA]</scope>
    <source>
        <strain evidence="1 2">M15</strain>
        <plasmid evidence="1 2">p8</plasmid>
    </source>
</reference>
<name>A0A7L5BS73_9HYPH</name>
<geneLocation type="plasmid" evidence="1 2">
    <name>p8</name>
</geneLocation>
<accession>A0A7L5BS73</accession>
<sequence length="190" mass="21632">MITYSLSDFVGSLSTKDFELLHKRWVLYASRLIAKHGCQTRIEPTEVVGETFYLVESSARGYACPEGMDIGEFFVSKLRTTVERLAKQVKRDAKRSTEFNDNLIPWQQEGESFSEYADELTEKLRCSLADGRSSEGLIKYVTMMPHIIQGGFDQNYAAELLGKTTGNLANYRHRIESRFFPTSALKKHGK</sequence>
<keyword evidence="1" id="KW-0614">Plasmid</keyword>
<dbReference type="AlphaFoldDB" id="A0A7L5BS73"/>